<gene>
    <name evidence="3" type="ORF">D3872_00385</name>
</gene>
<dbReference type="InterPro" id="IPR014748">
    <property type="entry name" value="Enoyl-CoA_hydra_C"/>
</dbReference>
<evidence type="ECO:0000256" key="2">
    <source>
        <dbReference type="RuleBase" id="RU003707"/>
    </source>
</evidence>
<dbReference type="OrthoDB" id="9777711at2"/>
<dbReference type="AlphaFoldDB" id="A0A418Y8K1"/>
<evidence type="ECO:0000256" key="1">
    <source>
        <dbReference type="ARBA" id="ARBA00005254"/>
    </source>
</evidence>
<comment type="similarity">
    <text evidence="1 2">Belongs to the enoyl-CoA hydratase/isomerase family.</text>
</comment>
<sequence>MNKPVIYNFDEATGVATIQFSRPGVLNAVDLASAQAFNVAVMAACEARARCIVLTGAGNAFVAGGDVGAFAANLDDASGLIHGLLDAINPALVALRKADAPVLAVVRGPAAGAGLSLVLGADLVLASNNAIFQIAYDRLGAQPDCGGTWFLERRVGRGRAFGLMFTGKRLSARDANAYGIVDEVVEDGELDARAQELASKIASGPTAAYGRFKKLIDDAPACSLEVQLEAERSAFVAATRSADFSEGVAAFAAKRPPQFKGR</sequence>
<dbReference type="GO" id="GO:0003824">
    <property type="term" value="F:catalytic activity"/>
    <property type="evidence" value="ECO:0007669"/>
    <property type="project" value="InterPro"/>
</dbReference>
<organism evidence="3 4">
    <name type="scientific">Massilia cavernae</name>
    <dbReference type="NCBI Taxonomy" id="2320864"/>
    <lineage>
        <taxon>Bacteria</taxon>
        <taxon>Pseudomonadati</taxon>
        <taxon>Pseudomonadota</taxon>
        <taxon>Betaproteobacteria</taxon>
        <taxon>Burkholderiales</taxon>
        <taxon>Oxalobacteraceae</taxon>
        <taxon>Telluria group</taxon>
        <taxon>Massilia</taxon>
    </lineage>
</organism>
<reference evidence="3 4" key="1">
    <citation type="submission" date="2018-09" db="EMBL/GenBank/DDBJ databases">
        <authorList>
            <person name="Zhu H."/>
        </authorList>
    </citation>
    <scope>NUCLEOTIDE SEQUENCE [LARGE SCALE GENOMIC DNA]</scope>
    <source>
        <strain evidence="3 4">K1S02-61</strain>
    </source>
</reference>
<comment type="caution">
    <text evidence="3">The sequence shown here is derived from an EMBL/GenBank/DDBJ whole genome shotgun (WGS) entry which is preliminary data.</text>
</comment>
<dbReference type="CDD" id="cd06558">
    <property type="entry name" value="crotonase-like"/>
    <property type="match status" value="1"/>
</dbReference>
<dbReference type="InterPro" id="IPR001753">
    <property type="entry name" value="Enoyl-CoA_hydra/iso"/>
</dbReference>
<dbReference type="EMBL" id="QYUP01000006">
    <property type="protein sequence ID" value="RJG27766.1"/>
    <property type="molecule type" value="Genomic_DNA"/>
</dbReference>
<dbReference type="PROSITE" id="PS00166">
    <property type="entry name" value="ENOYL_COA_HYDRATASE"/>
    <property type="match status" value="1"/>
</dbReference>
<accession>A0A418Y8K1</accession>
<dbReference type="Gene3D" id="1.10.12.10">
    <property type="entry name" value="Lyase 2-enoyl-coa Hydratase, Chain A, domain 2"/>
    <property type="match status" value="1"/>
</dbReference>
<dbReference type="Gene3D" id="3.90.226.10">
    <property type="entry name" value="2-enoyl-CoA Hydratase, Chain A, domain 1"/>
    <property type="match status" value="1"/>
</dbReference>
<dbReference type="RefSeq" id="WP_119808940.1">
    <property type="nucleotide sequence ID" value="NZ_QYUP01000006.1"/>
</dbReference>
<name>A0A418Y8K1_9BURK</name>
<keyword evidence="4" id="KW-1185">Reference proteome</keyword>
<dbReference type="PANTHER" id="PTHR43459:SF1">
    <property type="entry name" value="EG:BACN32G11.4 PROTEIN"/>
    <property type="match status" value="1"/>
</dbReference>
<evidence type="ECO:0000313" key="3">
    <source>
        <dbReference type="EMBL" id="RJG27766.1"/>
    </source>
</evidence>
<proteinExistence type="inferred from homology"/>
<dbReference type="Pfam" id="PF00378">
    <property type="entry name" value="ECH_1"/>
    <property type="match status" value="1"/>
</dbReference>
<dbReference type="SUPFAM" id="SSF52096">
    <property type="entry name" value="ClpP/crotonase"/>
    <property type="match status" value="1"/>
</dbReference>
<dbReference type="InterPro" id="IPR029045">
    <property type="entry name" value="ClpP/crotonase-like_dom_sf"/>
</dbReference>
<dbReference type="InterPro" id="IPR018376">
    <property type="entry name" value="Enoyl-CoA_hyd/isom_CS"/>
</dbReference>
<dbReference type="PANTHER" id="PTHR43459">
    <property type="entry name" value="ENOYL-COA HYDRATASE"/>
    <property type="match status" value="1"/>
</dbReference>
<dbReference type="Proteomes" id="UP000284006">
    <property type="component" value="Unassembled WGS sequence"/>
</dbReference>
<protein>
    <submittedName>
        <fullName evidence="3">Enoyl-CoA hydratase</fullName>
    </submittedName>
</protein>
<evidence type="ECO:0000313" key="4">
    <source>
        <dbReference type="Proteomes" id="UP000284006"/>
    </source>
</evidence>